<comment type="caution">
    <text evidence="2">The sequence shown here is derived from an EMBL/GenBank/DDBJ whole genome shotgun (WGS) entry which is preliminary data.</text>
</comment>
<proteinExistence type="predicted"/>
<feature type="region of interest" description="Disordered" evidence="1">
    <location>
        <begin position="85"/>
        <end position="130"/>
    </location>
</feature>
<reference evidence="2 3" key="1">
    <citation type="submission" date="2019-05" db="EMBL/GenBank/DDBJ databases">
        <title>Emergence of the Ug99 lineage of the wheat stem rust pathogen through somatic hybridization.</title>
        <authorList>
            <person name="Li F."/>
            <person name="Upadhyaya N.M."/>
            <person name="Sperschneider J."/>
            <person name="Matny O."/>
            <person name="Nguyen-Phuc H."/>
            <person name="Mago R."/>
            <person name="Raley C."/>
            <person name="Miller M.E."/>
            <person name="Silverstein K.A.T."/>
            <person name="Henningsen E."/>
            <person name="Hirsch C.D."/>
            <person name="Visser B."/>
            <person name="Pretorius Z.A."/>
            <person name="Steffenson B.J."/>
            <person name="Schwessinger B."/>
            <person name="Dodds P.N."/>
            <person name="Figueroa M."/>
        </authorList>
    </citation>
    <scope>NUCLEOTIDE SEQUENCE [LARGE SCALE GENOMIC DNA]</scope>
    <source>
        <strain evidence="2 3">Ug99</strain>
    </source>
</reference>
<evidence type="ECO:0000313" key="3">
    <source>
        <dbReference type="Proteomes" id="UP000325313"/>
    </source>
</evidence>
<dbReference type="Proteomes" id="UP000325313">
    <property type="component" value="Unassembled WGS sequence"/>
</dbReference>
<evidence type="ECO:0000256" key="1">
    <source>
        <dbReference type="SAM" id="MobiDB-lite"/>
    </source>
</evidence>
<sequence length="154" mass="17325">MKTVPLDFFKPLGNPLVIVSQTNKIKLEPRGNFGKLLGFNVDLKSYKVLLSNGKIIDTKNVQFLDFDASISEKTNLTDLIKELRQEKEEQPALVTNEEAKEEKEPSVKEEEVEDLDSRDNNFQSFDSTSSKDDIEIVETLIPAAEAPAGQILRN</sequence>
<dbReference type="EMBL" id="VDEP01000439">
    <property type="protein sequence ID" value="KAA1082218.1"/>
    <property type="molecule type" value="Genomic_DNA"/>
</dbReference>
<name>A0A5B0N294_PUCGR</name>
<feature type="compositionally biased region" description="Basic and acidic residues" evidence="1">
    <location>
        <begin position="97"/>
        <end position="119"/>
    </location>
</feature>
<gene>
    <name evidence="2" type="ORF">PGTUg99_027951</name>
</gene>
<dbReference type="AlphaFoldDB" id="A0A5B0N294"/>
<protein>
    <submittedName>
        <fullName evidence="2">Uncharacterized protein</fullName>
    </submittedName>
</protein>
<evidence type="ECO:0000313" key="2">
    <source>
        <dbReference type="EMBL" id="KAA1082218.1"/>
    </source>
</evidence>
<accession>A0A5B0N294</accession>
<organism evidence="2 3">
    <name type="scientific">Puccinia graminis f. sp. tritici</name>
    <dbReference type="NCBI Taxonomy" id="56615"/>
    <lineage>
        <taxon>Eukaryota</taxon>
        <taxon>Fungi</taxon>
        <taxon>Dikarya</taxon>
        <taxon>Basidiomycota</taxon>
        <taxon>Pucciniomycotina</taxon>
        <taxon>Pucciniomycetes</taxon>
        <taxon>Pucciniales</taxon>
        <taxon>Pucciniaceae</taxon>
        <taxon>Puccinia</taxon>
    </lineage>
</organism>